<dbReference type="RefSeq" id="WP_187724504.1">
    <property type="nucleotide sequence ID" value="NZ_CP060783.1"/>
</dbReference>
<dbReference type="Proteomes" id="UP000516028">
    <property type="component" value="Chromosome"/>
</dbReference>
<proteinExistence type="predicted"/>
<feature type="compositionally biased region" description="Basic residues" evidence="1">
    <location>
        <begin position="119"/>
        <end position="129"/>
    </location>
</feature>
<evidence type="ECO:0000256" key="1">
    <source>
        <dbReference type="SAM" id="MobiDB-lite"/>
    </source>
</evidence>
<protein>
    <submittedName>
        <fullName evidence="2">Uncharacterized protein</fullName>
    </submittedName>
</protein>
<dbReference type="AlphaFoldDB" id="A0A7H0GKU6"/>
<evidence type="ECO:0000313" key="2">
    <source>
        <dbReference type="EMBL" id="QNP48912.1"/>
    </source>
</evidence>
<sequence length="135" mass="14365">MIPITSEKVHGVLDDATYTATLCMARDGKHFFFTAVAVDGNVVDVPNKRWNSRRAAMHALAEIASANRRPEGSPPASPFLGLTEDLLLLADDALTIDPAPLEDAPQPPEAELPGSAAKGKPKSKAKPKARPLTET</sequence>
<reference evidence="2 3" key="1">
    <citation type="submission" date="2020-08" db="EMBL/GenBank/DDBJ databases">
        <title>Genome sequence of Diaphorobacter aerolatus KACC 16536T.</title>
        <authorList>
            <person name="Hyun D.-W."/>
            <person name="Bae J.-W."/>
        </authorList>
    </citation>
    <scope>NUCLEOTIDE SEQUENCE [LARGE SCALE GENOMIC DNA]</scope>
    <source>
        <strain evidence="2 3">KACC 16536</strain>
    </source>
</reference>
<keyword evidence="3" id="KW-1185">Reference proteome</keyword>
<gene>
    <name evidence="2" type="ORF">H9K75_01540</name>
</gene>
<feature type="region of interest" description="Disordered" evidence="1">
    <location>
        <begin position="97"/>
        <end position="135"/>
    </location>
</feature>
<name>A0A7H0GKU6_9BURK</name>
<dbReference type="KEGG" id="daer:H9K75_01540"/>
<accession>A0A7H0GKU6</accession>
<evidence type="ECO:0000313" key="3">
    <source>
        <dbReference type="Proteomes" id="UP000516028"/>
    </source>
</evidence>
<dbReference type="EMBL" id="CP060783">
    <property type="protein sequence ID" value="QNP48912.1"/>
    <property type="molecule type" value="Genomic_DNA"/>
</dbReference>
<organism evidence="2 3">
    <name type="scientific">Diaphorobacter aerolatus</name>
    <dbReference type="NCBI Taxonomy" id="1288495"/>
    <lineage>
        <taxon>Bacteria</taxon>
        <taxon>Pseudomonadati</taxon>
        <taxon>Pseudomonadota</taxon>
        <taxon>Betaproteobacteria</taxon>
        <taxon>Burkholderiales</taxon>
        <taxon>Comamonadaceae</taxon>
        <taxon>Diaphorobacter</taxon>
    </lineage>
</organism>